<evidence type="ECO:0000256" key="6">
    <source>
        <dbReference type="SAM" id="SignalP"/>
    </source>
</evidence>
<dbReference type="AlphaFoldDB" id="A0A9D9HFS0"/>
<evidence type="ECO:0000313" key="10">
    <source>
        <dbReference type="Proteomes" id="UP000823661"/>
    </source>
</evidence>
<reference evidence="9" key="2">
    <citation type="journal article" date="2021" name="PeerJ">
        <title>Extensive microbial diversity within the chicken gut microbiome revealed by metagenomics and culture.</title>
        <authorList>
            <person name="Gilroy R."/>
            <person name="Ravi A."/>
            <person name="Getino M."/>
            <person name="Pursley I."/>
            <person name="Horton D.L."/>
            <person name="Alikhan N.F."/>
            <person name="Baker D."/>
            <person name="Gharbi K."/>
            <person name="Hall N."/>
            <person name="Watson M."/>
            <person name="Adriaenssens E.M."/>
            <person name="Foster-Nyarko E."/>
            <person name="Jarju S."/>
            <person name="Secka A."/>
            <person name="Antonio M."/>
            <person name="Oren A."/>
            <person name="Chaudhuri R.R."/>
            <person name="La Ragione R."/>
            <person name="Hildebrand F."/>
            <person name="Pallen M.J."/>
        </authorList>
    </citation>
    <scope>NUCLEOTIDE SEQUENCE</scope>
    <source>
        <strain evidence="9">B1-20833</strain>
    </source>
</reference>
<dbReference type="PANTHER" id="PTHR43818:SF1">
    <property type="entry name" value="GLYCOSYL HYDROLASE FAMILY 109 PROTEIN"/>
    <property type="match status" value="1"/>
</dbReference>
<feature type="chain" id="PRO_5039503302" evidence="6">
    <location>
        <begin position="24"/>
        <end position="468"/>
    </location>
</feature>
<dbReference type="Gene3D" id="3.40.50.720">
    <property type="entry name" value="NAD(P)-binding Rossmann-like Domain"/>
    <property type="match status" value="1"/>
</dbReference>
<evidence type="ECO:0000313" key="9">
    <source>
        <dbReference type="EMBL" id="MBO8452625.1"/>
    </source>
</evidence>
<gene>
    <name evidence="9" type="ORF">IAC06_07065</name>
</gene>
<reference evidence="9" key="1">
    <citation type="submission" date="2020-10" db="EMBL/GenBank/DDBJ databases">
        <authorList>
            <person name="Gilroy R."/>
        </authorList>
    </citation>
    <scope>NUCLEOTIDE SEQUENCE</scope>
    <source>
        <strain evidence="9">B1-20833</strain>
    </source>
</reference>
<evidence type="ECO:0000256" key="5">
    <source>
        <dbReference type="ARBA" id="ARBA00023295"/>
    </source>
</evidence>
<evidence type="ECO:0000256" key="3">
    <source>
        <dbReference type="ARBA" id="ARBA00022801"/>
    </source>
</evidence>
<dbReference type="GO" id="GO:0000166">
    <property type="term" value="F:nucleotide binding"/>
    <property type="evidence" value="ECO:0007669"/>
    <property type="project" value="InterPro"/>
</dbReference>
<dbReference type="GO" id="GO:0016798">
    <property type="term" value="F:hydrolase activity, acting on glycosyl bonds"/>
    <property type="evidence" value="ECO:0007669"/>
    <property type="project" value="UniProtKB-KW"/>
</dbReference>
<name>A0A9D9HFS0_9BACT</name>
<keyword evidence="4" id="KW-0520">NAD</keyword>
<keyword evidence="6" id="KW-0732">Signal</keyword>
<dbReference type="SUPFAM" id="SSF55347">
    <property type="entry name" value="Glyceraldehyde-3-phosphate dehydrogenase-like, C-terminal domain"/>
    <property type="match status" value="1"/>
</dbReference>
<feature type="signal peptide" evidence="6">
    <location>
        <begin position="1"/>
        <end position="23"/>
    </location>
</feature>
<comment type="similarity">
    <text evidence="2">Belongs to the Gfo/Idh/MocA family. Glycosyl hydrolase 109 subfamily.</text>
</comment>
<evidence type="ECO:0000256" key="4">
    <source>
        <dbReference type="ARBA" id="ARBA00023027"/>
    </source>
</evidence>
<protein>
    <submittedName>
        <fullName evidence="9">Gfo/Idh/MocA family oxidoreductase</fullName>
    </submittedName>
</protein>
<proteinExistence type="inferred from homology"/>
<evidence type="ECO:0000259" key="7">
    <source>
        <dbReference type="Pfam" id="PF01408"/>
    </source>
</evidence>
<dbReference type="PROSITE" id="PS51257">
    <property type="entry name" value="PROKAR_LIPOPROTEIN"/>
    <property type="match status" value="1"/>
</dbReference>
<dbReference type="Proteomes" id="UP000823661">
    <property type="component" value="Unassembled WGS sequence"/>
</dbReference>
<accession>A0A9D9HFS0</accession>
<dbReference type="InterPro" id="IPR036291">
    <property type="entry name" value="NAD(P)-bd_dom_sf"/>
</dbReference>
<feature type="domain" description="Glycosyl hydrolase 109 C-terminal" evidence="8">
    <location>
        <begin position="194"/>
        <end position="340"/>
    </location>
</feature>
<evidence type="ECO:0000256" key="2">
    <source>
        <dbReference type="ARBA" id="ARBA00009329"/>
    </source>
</evidence>
<dbReference type="InterPro" id="IPR000683">
    <property type="entry name" value="Gfo/Idh/MocA-like_OxRdtase_N"/>
</dbReference>
<dbReference type="Gene3D" id="3.30.360.10">
    <property type="entry name" value="Dihydrodipicolinate Reductase, domain 2"/>
    <property type="match status" value="1"/>
</dbReference>
<evidence type="ECO:0000259" key="8">
    <source>
        <dbReference type="Pfam" id="PF21252"/>
    </source>
</evidence>
<sequence length="468" mass="52817">MRFQLFILLAAAVSLLSACGANEEGYKIVDGTIVFDVPERAEGQKSVLGLRTEPMETVRVGFIGLGMRGPGAVERFTYLDGVEIKALCDLVPDRVDSAQKLLTDKGLPEAAAYSGEDGWKALCERDDIDLVYICTGWQMHVPMAVYAMRHGKHVAVEVPAATSLEECWQLVDVAEQTQRHCMMLENCVYDFFEMTTLNMAQHGLFGEIQHVEGGYIHNLDEFWDQYYDNWRLDFNQSHRGDVYATHGLGPACQLLDIHRGDRMTRLVSMDTRSINGAATARRLMNADTFANGDHTVTLIQTARGRSILLQHNVYTPRPYSREYQVTGTEGFANKYPVEGFAFRPDNQDEDAIPDLEDLNQHSFVPEYIMKPLMEKYKHPVVKDIEELAKEVGGHGGMDFIMDYRLVYCLRNGLPLDQDVYDAAEWSCIGNLSAVSIENGNMPVEFPDFTRGDWNRIKGYRHATVDEAE</sequence>
<dbReference type="Pfam" id="PF01408">
    <property type="entry name" value="GFO_IDH_MocA"/>
    <property type="match status" value="1"/>
</dbReference>
<dbReference type="InterPro" id="IPR049303">
    <property type="entry name" value="Glyco_hydro_109_C"/>
</dbReference>
<comment type="caution">
    <text evidence="9">The sequence shown here is derived from an EMBL/GenBank/DDBJ whole genome shotgun (WGS) entry which is preliminary data.</text>
</comment>
<dbReference type="PANTHER" id="PTHR43818">
    <property type="entry name" value="BCDNA.GH03377"/>
    <property type="match status" value="1"/>
</dbReference>
<dbReference type="SUPFAM" id="SSF51735">
    <property type="entry name" value="NAD(P)-binding Rossmann-fold domains"/>
    <property type="match status" value="1"/>
</dbReference>
<organism evidence="9 10">
    <name type="scientific">Candidatus Cryptobacteroides intestinavium</name>
    <dbReference type="NCBI Taxonomy" id="2840766"/>
    <lineage>
        <taxon>Bacteria</taxon>
        <taxon>Pseudomonadati</taxon>
        <taxon>Bacteroidota</taxon>
        <taxon>Bacteroidia</taxon>
        <taxon>Bacteroidales</taxon>
        <taxon>Candidatus Cryptobacteroides</taxon>
    </lineage>
</organism>
<comment type="cofactor">
    <cofactor evidence="1">
        <name>NAD(+)</name>
        <dbReference type="ChEBI" id="CHEBI:57540"/>
    </cofactor>
</comment>
<keyword evidence="3" id="KW-0378">Hydrolase</keyword>
<feature type="domain" description="Gfo/Idh/MocA-like oxidoreductase N-terminal" evidence="7">
    <location>
        <begin position="58"/>
        <end position="183"/>
    </location>
</feature>
<evidence type="ECO:0000256" key="1">
    <source>
        <dbReference type="ARBA" id="ARBA00001911"/>
    </source>
</evidence>
<dbReference type="InterPro" id="IPR050463">
    <property type="entry name" value="Gfo/Idh/MocA_oxidrdct_glycsds"/>
</dbReference>
<dbReference type="EMBL" id="JADIMI010000067">
    <property type="protein sequence ID" value="MBO8452625.1"/>
    <property type="molecule type" value="Genomic_DNA"/>
</dbReference>
<dbReference type="Pfam" id="PF21252">
    <property type="entry name" value="Glyco_hydro_109_C"/>
    <property type="match status" value="1"/>
</dbReference>
<keyword evidence="5" id="KW-0326">Glycosidase</keyword>